<dbReference type="InterPro" id="IPR051121">
    <property type="entry name" value="FAH"/>
</dbReference>
<dbReference type="GO" id="GO:0044281">
    <property type="term" value="P:small molecule metabolic process"/>
    <property type="evidence" value="ECO:0007669"/>
    <property type="project" value="UniProtKB-ARBA"/>
</dbReference>
<dbReference type="PANTHER" id="PTHR42796">
    <property type="entry name" value="FUMARYLACETOACETATE HYDROLASE DOMAIN-CONTAINING PROTEIN 2A-RELATED"/>
    <property type="match status" value="1"/>
</dbReference>
<protein>
    <recommendedName>
        <fullName evidence="3">Fumarylacetoacetase-like C-terminal domain-containing protein</fullName>
    </recommendedName>
</protein>
<name>A0A368NIN9_9GAMM</name>
<reference evidence="4 5" key="1">
    <citation type="submission" date="2018-07" db="EMBL/GenBank/DDBJ databases">
        <title>Corallincola holothuriorum sp. nov., a new facultative anaerobe isolated from sea cucumber Apostichopus japonicus.</title>
        <authorList>
            <person name="Xia H."/>
        </authorList>
    </citation>
    <scope>NUCLEOTIDE SEQUENCE [LARGE SCALE GENOMIC DNA]</scope>
    <source>
        <strain evidence="4 5">C4</strain>
    </source>
</reference>
<dbReference type="GO" id="GO:0003824">
    <property type="term" value="F:catalytic activity"/>
    <property type="evidence" value="ECO:0007669"/>
    <property type="project" value="InterPro"/>
</dbReference>
<organism evidence="4 5">
    <name type="scientific">Corallincola holothuriorum</name>
    <dbReference type="NCBI Taxonomy" id="2282215"/>
    <lineage>
        <taxon>Bacteria</taxon>
        <taxon>Pseudomonadati</taxon>
        <taxon>Pseudomonadota</taxon>
        <taxon>Gammaproteobacteria</taxon>
        <taxon>Alteromonadales</taxon>
        <taxon>Psychromonadaceae</taxon>
        <taxon>Corallincola</taxon>
    </lineage>
</organism>
<dbReference type="InterPro" id="IPR011234">
    <property type="entry name" value="Fumarylacetoacetase-like_C"/>
</dbReference>
<proteinExistence type="inferred from homology"/>
<dbReference type="RefSeq" id="WP_114337808.1">
    <property type="nucleotide sequence ID" value="NZ_QPID01000004.1"/>
</dbReference>
<evidence type="ECO:0000256" key="2">
    <source>
        <dbReference type="ARBA" id="ARBA00022723"/>
    </source>
</evidence>
<dbReference type="InterPro" id="IPR036663">
    <property type="entry name" value="Fumarylacetoacetase_C_sf"/>
</dbReference>
<dbReference type="Gene3D" id="3.90.850.10">
    <property type="entry name" value="Fumarylacetoacetase-like, C-terminal domain"/>
    <property type="match status" value="1"/>
</dbReference>
<dbReference type="OrthoDB" id="9805307at2"/>
<comment type="similarity">
    <text evidence="1">Belongs to the FAH family.</text>
</comment>
<dbReference type="PANTHER" id="PTHR42796:SF4">
    <property type="entry name" value="FUMARYLACETOACETATE HYDROLASE DOMAIN-CONTAINING PROTEIN 2A"/>
    <property type="match status" value="1"/>
</dbReference>
<gene>
    <name evidence="4" type="ORF">DU002_07750</name>
</gene>
<evidence type="ECO:0000313" key="4">
    <source>
        <dbReference type="EMBL" id="RCU50318.1"/>
    </source>
</evidence>
<evidence type="ECO:0000259" key="3">
    <source>
        <dbReference type="Pfam" id="PF01557"/>
    </source>
</evidence>
<comment type="caution">
    <text evidence="4">The sequence shown here is derived from an EMBL/GenBank/DDBJ whole genome shotgun (WGS) entry which is preliminary data.</text>
</comment>
<sequence length="427" mass="46448">MSKPYGLTNSLIIGFGLLTSMLLQANEAPRVLRFISDSGVTCMGRVVVTFEGAPSEVENLGGSDPSFCGEVTDDEQLAQLLRAFKHVRTTPVLSSAIEKVDSSQLAERILSPVQISEKSLRDQQRFIVAAGLNYADHRSETGFSSSASEDDLLLFAKRTAPTGAYQDVPIGYRLGTTEKVALLDYEVELALVLLQEIDLNNLPDEFVFSHNIAFMVANELSDREPIIIAPDTGYVQGKSHPGYLPLGPWMIHGSDIEPSWRQGGRHSLTLSLLVQDEGGFIIRTQQQGLSSQMLFNGYRILQILADRYQRQSLTCMRDRYGVPAALHLADGKLPAGSLILTGTPGGTAIKAPSLADKLGLFIDAGLSLNGARALFLQRQMEAADHLGYLQVGDLVYTAIGRLGRQRWQVVDGAGQPPIDSWPSSSCD</sequence>
<dbReference type="AlphaFoldDB" id="A0A368NIN9"/>
<feature type="domain" description="Fumarylacetoacetase-like C-terminal" evidence="3">
    <location>
        <begin position="127"/>
        <end position="410"/>
    </location>
</feature>
<dbReference type="SUPFAM" id="SSF56529">
    <property type="entry name" value="FAH"/>
    <property type="match status" value="1"/>
</dbReference>
<keyword evidence="2" id="KW-0479">Metal-binding</keyword>
<evidence type="ECO:0000256" key="1">
    <source>
        <dbReference type="ARBA" id="ARBA00010211"/>
    </source>
</evidence>
<dbReference type="Proteomes" id="UP000252558">
    <property type="component" value="Unassembled WGS sequence"/>
</dbReference>
<dbReference type="GO" id="GO:0046872">
    <property type="term" value="F:metal ion binding"/>
    <property type="evidence" value="ECO:0007669"/>
    <property type="project" value="UniProtKB-KW"/>
</dbReference>
<keyword evidence="5" id="KW-1185">Reference proteome</keyword>
<dbReference type="Pfam" id="PF01557">
    <property type="entry name" value="FAA_hydrolase"/>
    <property type="match status" value="1"/>
</dbReference>
<accession>A0A368NIN9</accession>
<evidence type="ECO:0000313" key="5">
    <source>
        <dbReference type="Proteomes" id="UP000252558"/>
    </source>
</evidence>
<dbReference type="EMBL" id="QPID01000004">
    <property type="protein sequence ID" value="RCU50318.1"/>
    <property type="molecule type" value="Genomic_DNA"/>
</dbReference>